<gene>
    <name evidence="2" type="ORF">WR25_27033</name>
</gene>
<dbReference type="OrthoDB" id="3553439at2759"/>
<reference evidence="2 3" key="1">
    <citation type="journal article" date="2017" name="Curr. Biol.">
        <title>Genome architecture and evolution of a unichromosomal asexual nematode.</title>
        <authorList>
            <person name="Fradin H."/>
            <person name="Zegar C."/>
            <person name="Gutwein M."/>
            <person name="Lucas J."/>
            <person name="Kovtun M."/>
            <person name="Corcoran D."/>
            <person name="Baugh L.R."/>
            <person name="Kiontke K."/>
            <person name="Gunsalus K."/>
            <person name="Fitch D.H."/>
            <person name="Piano F."/>
        </authorList>
    </citation>
    <scope>NUCLEOTIDE SEQUENCE [LARGE SCALE GENOMIC DNA]</scope>
    <source>
        <strain evidence="2">PF1309</strain>
    </source>
</reference>
<dbReference type="Proteomes" id="UP000218231">
    <property type="component" value="Unassembled WGS sequence"/>
</dbReference>
<protein>
    <submittedName>
        <fullName evidence="2">Uncharacterized protein</fullName>
    </submittedName>
</protein>
<dbReference type="EMBL" id="LIAE01010324">
    <property type="protein sequence ID" value="PAV63220.1"/>
    <property type="molecule type" value="Genomic_DNA"/>
</dbReference>
<organism evidence="2 3">
    <name type="scientific">Diploscapter pachys</name>
    <dbReference type="NCBI Taxonomy" id="2018661"/>
    <lineage>
        <taxon>Eukaryota</taxon>
        <taxon>Metazoa</taxon>
        <taxon>Ecdysozoa</taxon>
        <taxon>Nematoda</taxon>
        <taxon>Chromadorea</taxon>
        <taxon>Rhabditida</taxon>
        <taxon>Rhabditina</taxon>
        <taxon>Rhabditomorpha</taxon>
        <taxon>Rhabditoidea</taxon>
        <taxon>Rhabditidae</taxon>
        <taxon>Diploscapter</taxon>
    </lineage>
</organism>
<evidence type="ECO:0000256" key="1">
    <source>
        <dbReference type="SAM" id="SignalP"/>
    </source>
</evidence>
<keyword evidence="3" id="KW-1185">Reference proteome</keyword>
<accession>A0A2A2JNG7</accession>
<proteinExistence type="predicted"/>
<feature type="signal peptide" evidence="1">
    <location>
        <begin position="1"/>
        <end position="19"/>
    </location>
</feature>
<name>A0A2A2JNG7_9BILA</name>
<evidence type="ECO:0000313" key="2">
    <source>
        <dbReference type="EMBL" id="PAV63220.1"/>
    </source>
</evidence>
<comment type="caution">
    <text evidence="2">The sequence shown here is derived from an EMBL/GenBank/DDBJ whole genome shotgun (WGS) entry which is preliminary data.</text>
</comment>
<evidence type="ECO:0000313" key="3">
    <source>
        <dbReference type="Proteomes" id="UP000218231"/>
    </source>
</evidence>
<sequence>MGLLVAGTVLTGGVAVAAGAGAAASATGGGVAIAAGSGAAASAGAAAGGTAAVGTAVANTAGAAAGPLVAAGPLGWIALGAEDEGSFDCWRKVVHDYETPAERGRPLHEIIADSCVVEVRTEERDGFWPQYTLKNQWGELFRVDYVLFPTNEIFAHATLI</sequence>
<dbReference type="AlphaFoldDB" id="A0A2A2JNG7"/>
<feature type="chain" id="PRO_5013262837" evidence="1">
    <location>
        <begin position="20"/>
        <end position="160"/>
    </location>
</feature>
<keyword evidence="1" id="KW-0732">Signal</keyword>